<dbReference type="Proteomes" id="UP000076079">
    <property type="component" value="Chromosome"/>
</dbReference>
<dbReference type="RefSeq" id="WP_110174482.1">
    <property type="nucleotide sequence ID" value="NZ_CP015136.1"/>
</dbReference>
<reference evidence="1 2" key="1">
    <citation type="journal article" date="2016" name="Genome Announc.">
        <title>First Complete Genome Sequence of a Subdivision 6 Acidobacterium Strain.</title>
        <authorList>
            <person name="Huang S."/>
            <person name="Vieira S."/>
            <person name="Bunk B."/>
            <person name="Riedel T."/>
            <person name="Sproer C."/>
            <person name="Overmann J."/>
        </authorList>
    </citation>
    <scope>NUCLEOTIDE SEQUENCE [LARGE SCALE GENOMIC DNA]</scope>
    <source>
        <strain evidence="2">DSM 100886 HEG_-6_39</strain>
    </source>
</reference>
<dbReference type="OrthoDB" id="108548at2"/>
<keyword evidence="2" id="KW-1185">Reference proteome</keyword>
<dbReference type="AlphaFoldDB" id="A0A143PFC2"/>
<proteinExistence type="predicted"/>
<protein>
    <submittedName>
        <fullName evidence="1">Alpha-L-glutamate ligase, RimK family</fullName>
    </submittedName>
</protein>
<dbReference type="PANTHER" id="PTHR21621:SF0">
    <property type="entry name" value="BETA-CITRYLGLUTAMATE SYNTHASE B-RELATED"/>
    <property type="match status" value="1"/>
</dbReference>
<evidence type="ECO:0000313" key="2">
    <source>
        <dbReference type="Proteomes" id="UP000076079"/>
    </source>
</evidence>
<gene>
    <name evidence="1" type="ORF">LuPra_00429</name>
</gene>
<dbReference type="SUPFAM" id="SSF56059">
    <property type="entry name" value="Glutathione synthetase ATP-binding domain-like"/>
    <property type="match status" value="1"/>
</dbReference>
<reference evidence="2" key="2">
    <citation type="submission" date="2016-04" db="EMBL/GenBank/DDBJ databases">
        <title>First Complete Genome Sequence of a Subdivision 6 Acidobacterium.</title>
        <authorList>
            <person name="Huang S."/>
            <person name="Vieira S."/>
            <person name="Bunk B."/>
            <person name="Riedel T."/>
            <person name="Sproeer C."/>
            <person name="Overmann J."/>
        </authorList>
    </citation>
    <scope>NUCLEOTIDE SEQUENCE [LARGE SCALE GENOMIC DNA]</scope>
    <source>
        <strain evidence="2">DSM 100886 HEG_-6_39</strain>
    </source>
</reference>
<dbReference type="Gene3D" id="3.30.1490.20">
    <property type="entry name" value="ATP-grasp fold, A domain"/>
    <property type="match status" value="1"/>
</dbReference>
<dbReference type="PANTHER" id="PTHR21621">
    <property type="entry name" value="RIBOSOMAL PROTEIN S6 MODIFICATION PROTEIN"/>
    <property type="match status" value="1"/>
</dbReference>
<dbReference type="STRING" id="1855912.LuPra_00429"/>
<name>A0A143PFC2_LUTPR</name>
<sequence length="321" mass="36542">MKIGLLVGREYSFPPAFIDKVNQLGQAHGITAEYVTLSGSPMDEPQRYKVIVDRISHEVEYYRGFLKLAVLSGTYVINNPFWWTADDKFFNYALMARLGVAIPRTVLLPQKAYPQDVDIQPASLRNMGYPLDWDGLLDYTGRPAILKPFSGGGWKHVYKVHTREELLAAYDGTAPYCMTLQQFVHFDKYVRCFTFGKHDILPVVYDPHARQYLIQHDYLSAEVGARVVKDAQTINEALGYEMNTIEFGIENDVPYAIDFLNPAPDFERDRITPFYFEMVVDKMARLCIDRALNGHQSNMFPKWEQMLGLGSASGFVGSPVP</sequence>
<dbReference type="GO" id="GO:0005737">
    <property type="term" value="C:cytoplasm"/>
    <property type="evidence" value="ECO:0007669"/>
    <property type="project" value="TreeGrafter"/>
</dbReference>
<dbReference type="KEGG" id="abac:LuPra_00429"/>
<evidence type="ECO:0000313" key="1">
    <source>
        <dbReference type="EMBL" id="AMY07262.1"/>
    </source>
</evidence>
<dbReference type="GO" id="GO:0009432">
    <property type="term" value="P:SOS response"/>
    <property type="evidence" value="ECO:0007669"/>
    <property type="project" value="TreeGrafter"/>
</dbReference>
<organism evidence="1 2">
    <name type="scientific">Luteitalea pratensis</name>
    <dbReference type="NCBI Taxonomy" id="1855912"/>
    <lineage>
        <taxon>Bacteria</taxon>
        <taxon>Pseudomonadati</taxon>
        <taxon>Acidobacteriota</taxon>
        <taxon>Vicinamibacteria</taxon>
        <taxon>Vicinamibacterales</taxon>
        <taxon>Vicinamibacteraceae</taxon>
        <taxon>Luteitalea</taxon>
    </lineage>
</organism>
<dbReference type="InterPro" id="IPR013815">
    <property type="entry name" value="ATP_grasp_subdomain_1"/>
</dbReference>
<dbReference type="GO" id="GO:0018169">
    <property type="term" value="F:ribosomal S6-glutamic acid ligase activity"/>
    <property type="evidence" value="ECO:0007669"/>
    <property type="project" value="TreeGrafter"/>
</dbReference>
<dbReference type="EMBL" id="CP015136">
    <property type="protein sequence ID" value="AMY07262.1"/>
    <property type="molecule type" value="Genomic_DNA"/>
</dbReference>
<keyword evidence="1" id="KW-0436">Ligase</keyword>
<accession>A0A143PFC2</accession>
<dbReference type="GO" id="GO:0005524">
    <property type="term" value="F:ATP binding"/>
    <property type="evidence" value="ECO:0007669"/>
    <property type="project" value="InterPro"/>
</dbReference>